<feature type="transmembrane region" description="Helical" evidence="6">
    <location>
        <begin position="395"/>
        <end position="415"/>
    </location>
</feature>
<dbReference type="Pfam" id="PF02535">
    <property type="entry name" value="Zip"/>
    <property type="match status" value="1"/>
</dbReference>
<accession>A0A4D9DI46</accession>
<comment type="subcellular location">
    <subcellularLocation>
        <location evidence="1">Membrane</location>
        <topology evidence="1">Multi-pass membrane protein</topology>
    </subcellularLocation>
</comment>
<dbReference type="InterPro" id="IPR003689">
    <property type="entry name" value="ZIP"/>
</dbReference>
<evidence type="ECO:0000256" key="7">
    <source>
        <dbReference type="SAM" id="SignalP"/>
    </source>
</evidence>
<proteinExistence type="predicted"/>
<keyword evidence="2 6" id="KW-0812">Transmembrane</keyword>
<feature type="chain" id="PRO_5020023134" evidence="7">
    <location>
        <begin position="25"/>
        <end position="480"/>
    </location>
</feature>
<organism evidence="8 9">
    <name type="scientific">Nannochloropsis salina CCMP1776</name>
    <dbReference type="NCBI Taxonomy" id="1027361"/>
    <lineage>
        <taxon>Eukaryota</taxon>
        <taxon>Sar</taxon>
        <taxon>Stramenopiles</taxon>
        <taxon>Ochrophyta</taxon>
        <taxon>Eustigmatophyceae</taxon>
        <taxon>Eustigmatales</taxon>
        <taxon>Monodopsidaceae</taxon>
        <taxon>Microchloropsis</taxon>
        <taxon>Microchloropsis salina</taxon>
    </lineage>
</organism>
<name>A0A4D9DI46_9STRA</name>
<protein>
    <submittedName>
        <fullName evidence="8">Uncharacterized protein</fullName>
    </submittedName>
</protein>
<dbReference type="EMBL" id="SDOX01000001">
    <property type="protein sequence ID" value="TFJ88608.1"/>
    <property type="molecule type" value="Genomic_DNA"/>
</dbReference>
<feature type="transmembrane region" description="Helical" evidence="6">
    <location>
        <begin position="455"/>
        <end position="474"/>
    </location>
</feature>
<evidence type="ECO:0000256" key="3">
    <source>
        <dbReference type="ARBA" id="ARBA00022989"/>
    </source>
</evidence>
<dbReference type="OrthoDB" id="200954at2759"/>
<sequence length="480" mass="51733">MKGWMRTLSVFFFALFGLKWAIHAHPVQGNNDCEAWESSACLASHNLGRNHGFEPPFIAANSFSNHTLPAGEWAKAFGATAVISIFPTLILPFIPLVSFVDGVASLHEDLHRLLLSFATGGLLGEVFLHSLPHLLERHDHFSSSHGHYHHSVGTVCTLDNTKAECCREEQEHHEKDGVRGDEGEALRVSMHVLAGFLLFFISEKVVKLLLGEEDGGHIHGHNHGKDTTLHIVKGMVNGEIEGEREEEMEQEEQGEGEEDQDWSDSRKLRRRSPRIRERYSNQERRQMREAAAAAGGTNGGHGMKALAPTAKRKEVPRLGGGGRKGTTALKSSGYLNVVIDVLHNLTDGVAIGASFASGHGVGVATTLSVFLHEIPHEIGDFAILVQSGLSVQSAFLLQFCTAVAAFIGTLLGLVAKRQEGLERLVLALTTGGFLYVATVSVLPELLAGKPGGAQSLREVGGVVGGIGLMAWVALGEAHAH</sequence>
<dbReference type="PANTHER" id="PTHR16950">
    <property type="entry name" value="ZINC TRANSPORTER SLC39A7 HISTIDINE-RICH MEMBRANE PROTEIN KE4"/>
    <property type="match status" value="1"/>
</dbReference>
<feature type="signal peptide" evidence="7">
    <location>
        <begin position="1"/>
        <end position="24"/>
    </location>
</feature>
<dbReference type="AlphaFoldDB" id="A0A4D9DI46"/>
<evidence type="ECO:0000256" key="1">
    <source>
        <dbReference type="ARBA" id="ARBA00004141"/>
    </source>
</evidence>
<evidence type="ECO:0000256" key="5">
    <source>
        <dbReference type="SAM" id="MobiDB-lite"/>
    </source>
</evidence>
<evidence type="ECO:0000256" key="4">
    <source>
        <dbReference type="ARBA" id="ARBA00023136"/>
    </source>
</evidence>
<evidence type="ECO:0000313" key="8">
    <source>
        <dbReference type="EMBL" id="TFJ88608.1"/>
    </source>
</evidence>
<feature type="compositionally biased region" description="Basic and acidic residues" evidence="5">
    <location>
        <begin position="274"/>
        <end position="288"/>
    </location>
</feature>
<reference evidence="8 9" key="1">
    <citation type="submission" date="2019-01" db="EMBL/GenBank/DDBJ databases">
        <title>Nuclear Genome Assembly of the Microalgal Biofuel strain Nannochloropsis salina CCMP1776.</title>
        <authorList>
            <person name="Hovde B."/>
        </authorList>
    </citation>
    <scope>NUCLEOTIDE SEQUENCE [LARGE SCALE GENOMIC DNA]</scope>
    <source>
        <strain evidence="8 9">CCMP1776</strain>
    </source>
</reference>
<dbReference type="GO" id="GO:0005385">
    <property type="term" value="F:zinc ion transmembrane transporter activity"/>
    <property type="evidence" value="ECO:0007669"/>
    <property type="project" value="TreeGrafter"/>
</dbReference>
<dbReference type="GO" id="GO:0016020">
    <property type="term" value="C:membrane"/>
    <property type="evidence" value="ECO:0007669"/>
    <property type="project" value="UniProtKB-SubCell"/>
</dbReference>
<keyword evidence="3 6" id="KW-1133">Transmembrane helix</keyword>
<keyword evidence="4 6" id="KW-0472">Membrane</keyword>
<dbReference type="GO" id="GO:0006882">
    <property type="term" value="P:intracellular zinc ion homeostasis"/>
    <property type="evidence" value="ECO:0007669"/>
    <property type="project" value="TreeGrafter"/>
</dbReference>
<evidence type="ECO:0000256" key="2">
    <source>
        <dbReference type="ARBA" id="ARBA00022692"/>
    </source>
</evidence>
<evidence type="ECO:0000256" key="6">
    <source>
        <dbReference type="SAM" id="Phobius"/>
    </source>
</evidence>
<feature type="compositionally biased region" description="Acidic residues" evidence="5">
    <location>
        <begin position="242"/>
        <end position="262"/>
    </location>
</feature>
<comment type="caution">
    <text evidence="8">The sequence shown here is derived from an EMBL/GenBank/DDBJ whole genome shotgun (WGS) entry which is preliminary data.</text>
</comment>
<feature type="transmembrane region" description="Helical" evidence="6">
    <location>
        <begin position="424"/>
        <end position="443"/>
    </location>
</feature>
<feature type="region of interest" description="Disordered" evidence="5">
    <location>
        <begin position="242"/>
        <end position="323"/>
    </location>
</feature>
<dbReference type="PANTHER" id="PTHR16950:SF16">
    <property type="entry name" value="ZINC TRANSPORTER ZIP13"/>
    <property type="match status" value="1"/>
</dbReference>
<keyword evidence="7" id="KW-0732">Signal</keyword>
<evidence type="ECO:0000313" key="9">
    <source>
        <dbReference type="Proteomes" id="UP000355283"/>
    </source>
</evidence>
<dbReference type="Proteomes" id="UP000355283">
    <property type="component" value="Unassembled WGS sequence"/>
</dbReference>
<keyword evidence="9" id="KW-1185">Reference proteome</keyword>
<gene>
    <name evidence="8" type="ORF">NSK_000177</name>
</gene>